<dbReference type="PANTHER" id="PTHR10859:SF91">
    <property type="entry name" value="DOLICHYL-PHOSPHATE BETA-GLUCOSYLTRANSFERASE"/>
    <property type="match status" value="1"/>
</dbReference>
<feature type="domain" description="Glycosyltransferase 2-like" evidence="1">
    <location>
        <begin position="4"/>
        <end position="171"/>
    </location>
</feature>
<proteinExistence type="predicted"/>
<dbReference type="Pfam" id="PF00535">
    <property type="entry name" value="Glycos_transf_2"/>
    <property type="match status" value="1"/>
</dbReference>
<sequence length="269" mass="28512">MLQVIIPAYNEVARLPRTLRELRRHVARSATLAGRVEVLVVDNASTDATAEVARAADSAALPVRVVACATPGKGAAVRTGFLAAAPDAEVIGFMDADGATRLDALDRAMRLLDAGAEVVIGSRGLADSETEARHSRLRDHGARAYRACAARIVPGVADTQCGFKLLRADLARSVAADLRAEGFAFDVELLARARAHGARIVEVPVWWVDVPGSTFDPARHGLDSFTELARIAWRGRRHGFAPAAAPVVPLRPVVPFGAVELPLVAGGER</sequence>
<evidence type="ECO:0000259" key="1">
    <source>
        <dbReference type="Pfam" id="PF00535"/>
    </source>
</evidence>
<dbReference type="PANTHER" id="PTHR10859">
    <property type="entry name" value="GLYCOSYL TRANSFERASE"/>
    <property type="match status" value="1"/>
</dbReference>
<evidence type="ECO:0000313" key="2">
    <source>
        <dbReference type="EMBL" id="GAA4114865.1"/>
    </source>
</evidence>
<dbReference type="Gene3D" id="3.90.550.10">
    <property type="entry name" value="Spore Coat Polysaccharide Biosynthesis Protein SpsA, Chain A"/>
    <property type="match status" value="1"/>
</dbReference>
<comment type="caution">
    <text evidence="2">The sequence shown here is derived from an EMBL/GenBank/DDBJ whole genome shotgun (WGS) entry which is preliminary data.</text>
</comment>
<dbReference type="EMBL" id="BAAAZH010000010">
    <property type="protein sequence ID" value="GAA4114865.1"/>
    <property type="molecule type" value="Genomic_DNA"/>
</dbReference>
<dbReference type="InterPro" id="IPR001173">
    <property type="entry name" value="Glyco_trans_2-like"/>
</dbReference>
<evidence type="ECO:0000313" key="3">
    <source>
        <dbReference type="Proteomes" id="UP001501495"/>
    </source>
</evidence>
<dbReference type="RefSeq" id="WP_344732494.1">
    <property type="nucleotide sequence ID" value="NZ_BAAAZH010000010.1"/>
</dbReference>
<protein>
    <recommendedName>
        <fullName evidence="1">Glycosyltransferase 2-like domain-containing protein</fullName>
    </recommendedName>
</protein>
<reference evidence="3" key="1">
    <citation type="journal article" date="2019" name="Int. J. Syst. Evol. Microbiol.">
        <title>The Global Catalogue of Microorganisms (GCM) 10K type strain sequencing project: providing services to taxonomists for standard genome sequencing and annotation.</title>
        <authorList>
            <consortium name="The Broad Institute Genomics Platform"/>
            <consortium name="The Broad Institute Genome Sequencing Center for Infectious Disease"/>
            <person name="Wu L."/>
            <person name="Ma J."/>
        </authorList>
    </citation>
    <scope>NUCLEOTIDE SEQUENCE [LARGE SCALE GENOMIC DNA]</scope>
    <source>
        <strain evidence="3">JCM 16703</strain>
    </source>
</reference>
<organism evidence="2 3">
    <name type="scientific">Nocardioides fonticola</name>
    <dbReference type="NCBI Taxonomy" id="450363"/>
    <lineage>
        <taxon>Bacteria</taxon>
        <taxon>Bacillati</taxon>
        <taxon>Actinomycetota</taxon>
        <taxon>Actinomycetes</taxon>
        <taxon>Propionibacteriales</taxon>
        <taxon>Nocardioidaceae</taxon>
        <taxon>Nocardioides</taxon>
    </lineage>
</organism>
<dbReference type="Proteomes" id="UP001501495">
    <property type="component" value="Unassembled WGS sequence"/>
</dbReference>
<dbReference type="SUPFAM" id="SSF53448">
    <property type="entry name" value="Nucleotide-diphospho-sugar transferases"/>
    <property type="match status" value="1"/>
</dbReference>
<gene>
    <name evidence="2" type="ORF">GCM10022215_13290</name>
</gene>
<name>A0ABP7XFK6_9ACTN</name>
<keyword evidence="3" id="KW-1185">Reference proteome</keyword>
<dbReference type="InterPro" id="IPR029044">
    <property type="entry name" value="Nucleotide-diphossugar_trans"/>
</dbReference>
<accession>A0ABP7XFK6</accession>